<accession>A0A0A9XAW2</accession>
<organism evidence="2">
    <name type="scientific">Lygus hesperus</name>
    <name type="common">Western plant bug</name>
    <dbReference type="NCBI Taxonomy" id="30085"/>
    <lineage>
        <taxon>Eukaryota</taxon>
        <taxon>Metazoa</taxon>
        <taxon>Ecdysozoa</taxon>
        <taxon>Arthropoda</taxon>
        <taxon>Hexapoda</taxon>
        <taxon>Insecta</taxon>
        <taxon>Pterygota</taxon>
        <taxon>Neoptera</taxon>
        <taxon>Paraneoptera</taxon>
        <taxon>Hemiptera</taxon>
        <taxon>Heteroptera</taxon>
        <taxon>Panheteroptera</taxon>
        <taxon>Cimicomorpha</taxon>
        <taxon>Miridae</taxon>
        <taxon>Mirini</taxon>
        <taxon>Lygus</taxon>
    </lineage>
</organism>
<dbReference type="PANTHER" id="PTHR31649:SF10">
    <property type="entry name" value="IP19903P-RELATED"/>
    <property type="match status" value="1"/>
</dbReference>
<feature type="signal peptide" evidence="1">
    <location>
        <begin position="1"/>
        <end position="33"/>
    </location>
</feature>
<feature type="chain" id="PRO_5002069839" evidence="1">
    <location>
        <begin position="34"/>
        <end position="509"/>
    </location>
</feature>
<dbReference type="InterPro" id="IPR006616">
    <property type="entry name" value="DM9_repeat"/>
</dbReference>
<reference evidence="2" key="1">
    <citation type="journal article" date="2014" name="PLoS ONE">
        <title>Transcriptome-Based Identification of ABC Transporters in the Western Tarnished Plant Bug Lygus hesperus.</title>
        <authorList>
            <person name="Hull J.J."/>
            <person name="Chaney K."/>
            <person name="Geib S.M."/>
            <person name="Fabrick J.A."/>
            <person name="Brent C.S."/>
            <person name="Walsh D."/>
            <person name="Lavine L.C."/>
        </authorList>
    </citation>
    <scope>NUCLEOTIDE SEQUENCE</scope>
</reference>
<proteinExistence type="predicted"/>
<name>A0A0A9XAW2_LYGHE</name>
<dbReference type="SMART" id="SM00696">
    <property type="entry name" value="DM9"/>
    <property type="match status" value="2"/>
</dbReference>
<protein>
    <submittedName>
        <fullName evidence="2">Transcription factor 15</fullName>
    </submittedName>
</protein>
<keyword evidence="1" id="KW-0732">Signal</keyword>
<dbReference type="PANTHER" id="PTHR31649">
    <property type="entry name" value="AGAP009604-PA"/>
    <property type="match status" value="1"/>
</dbReference>
<sequence length="509" mass="56655">SPQVRQHPGNTMSSSWIFKWVFFFAATVHLASCVFLPEVDDTTILESIENNVTEISIPDDSDNTKWLNDFRLHYADFDVKTRLFTQSVRHGMVAMMSNSTSFISELERLTAKLPKSQMTRITIQARLTCDCDGKRMSPCPARCAYSCFVQFEKDKAWRSENDCSKSKFHACRCYEGSSEVCDAGVESCFKYTTGQIEDDKKCSAYNVDDAKLVESFLLIQDLLLEPINAFTRRVESRSSFLKLAADSIAHLSNLTAHGCFDHTTPTCKETSSGLLKKQIEFYQGLKINLTNEMMEKMDDISNVQEDIVRLKEKLLTHVNGLIKGYACCLGAASFSSGNIECPTKPLENDSMPPILNIIRSQRANVYGPYEWVPSNGSIPENAVAAGVDSDSVTLYAGRAVHDGSILPAKIKDRAYVSFDGQEFIKSNFEVLVSNDTSWKYTDSNTAIPDGALQVGTTKEGTPLYMGRAMHSGSKTPGKILSDGCLYIPYGNAEHVHCSYEILVLNKLNE</sequence>
<dbReference type="EMBL" id="GBHO01029384">
    <property type="protein sequence ID" value="JAG14220.1"/>
    <property type="molecule type" value="Transcribed_RNA"/>
</dbReference>
<feature type="non-terminal residue" evidence="2">
    <location>
        <position position="1"/>
    </location>
</feature>
<dbReference type="Pfam" id="PF11901">
    <property type="entry name" value="DM9"/>
    <property type="match status" value="1"/>
</dbReference>
<evidence type="ECO:0000313" key="2">
    <source>
        <dbReference type="EMBL" id="JAG14220.1"/>
    </source>
</evidence>
<evidence type="ECO:0000256" key="1">
    <source>
        <dbReference type="SAM" id="SignalP"/>
    </source>
</evidence>
<reference evidence="2" key="2">
    <citation type="submission" date="2014-07" db="EMBL/GenBank/DDBJ databases">
        <authorList>
            <person name="Hull J."/>
        </authorList>
    </citation>
    <scope>NUCLEOTIDE SEQUENCE</scope>
</reference>
<gene>
    <name evidence="2" type="primary">TCF15</name>
    <name evidence="2" type="ORF">CM83_38439</name>
</gene>
<dbReference type="AlphaFoldDB" id="A0A0A9XAW2"/>